<dbReference type="STRING" id="1605367.AFM12_02805"/>
<dbReference type="PANTHER" id="PTHR11142">
    <property type="entry name" value="PSEUDOURIDYLATE SYNTHASE"/>
    <property type="match status" value="1"/>
</dbReference>
<comment type="function">
    <text evidence="4">Formation of pseudouridine at positions 38, 39 and 40 in the anticodon stem and loop of transfer RNAs.</text>
</comment>
<name>A0A0P7CBR4_9BACT</name>
<dbReference type="PIRSF" id="PIRSF001430">
    <property type="entry name" value="tRNA_psdUrid_synth"/>
    <property type="match status" value="1"/>
</dbReference>
<feature type="active site" description="Nucleophile" evidence="4 5">
    <location>
        <position position="51"/>
    </location>
</feature>
<comment type="caution">
    <text evidence="4">Lacks conserved residue(s) required for the propagation of feature annotation.</text>
</comment>
<dbReference type="InterPro" id="IPR001406">
    <property type="entry name" value="PsdUridine_synth_TruA"/>
</dbReference>
<evidence type="ECO:0000256" key="4">
    <source>
        <dbReference type="HAMAP-Rule" id="MF_00171"/>
    </source>
</evidence>
<proteinExistence type="inferred from homology"/>
<dbReference type="CDD" id="cd02570">
    <property type="entry name" value="PseudoU_synth_EcTruA"/>
    <property type="match status" value="1"/>
</dbReference>
<keyword evidence="2 4" id="KW-0819">tRNA processing</keyword>
<dbReference type="PANTHER" id="PTHR11142:SF0">
    <property type="entry name" value="TRNA PSEUDOURIDINE SYNTHASE-LIKE 1"/>
    <property type="match status" value="1"/>
</dbReference>
<dbReference type="InterPro" id="IPR020103">
    <property type="entry name" value="PsdUridine_synth_cat_dom_sf"/>
</dbReference>
<evidence type="ECO:0000256" key="5">
    <source>
        <dbReference type="PIRSR" id="PIRSR001430-1"/>
    </source>
</evidence>
<feature type="domain" description="Pseudouridine synthase I TruA alpha/beta" evidence="8">
    <location>
        <begin position="8"/>
        <end position="104"/>
    </location>
</feature>
<dbReference type="GO" id="GO:0003723">
    <property type="term" value="F:RNA binding"/>
    <property type="evidence" value="ECO:0007669"/>
    <property type="project" value="InterPro"/>
</dbReference>
<gene>
    <name evidence="4" type="primary">truA</name>
    <name evidence="9" type="ORF">AFM12_02805</name>
</gene>
<dbReference type="RefSeq" id="WP_055145090.1">
    <property type="nucleotide sequence ID" value="NZ_JXSZ01000005.1"/>
</dbReference>
<dbReference type="Gene3D" id="3.30.70.660">
    <property type="entry name" value="Pseudouridine synthase I, catalytic domain, C-terminal subdomain"/>
    <property type="match status" value="1"/>
</dbReference>
<dbReference type="OrthoDB" id="9811823at2"/>
<evidence type="ECO:0000256" key="6">
    <source>
        <dbReference type="PIRSR" id="PIRSR001430-2"/>
    </source>
</evidence>
<comment type="catalytic activity">
    <reaction evidence="4 7">
        <text>uridine(38/39/40) in tRNA = pseudouridine(38/39/40) in tRNA</text>
        <dbReference type="Rhea" id="RHEA:22376"/>
        <dbReference type="Rhea" id="RHEA-COMP:10085"/>
        <dbReference type="Rhea" id="RHEA-COMP:10087"/>
        <dbReference type="ChEBI" id="CHEBI:65314"/>
        <dbReference type="ChEBI" id="CHEBI:65315"/>
        <dbReference type="EC" id="5.4.99.12"/>
    </reaction>
</comment>
<dbReference type="PATRIC" id="fig|1605367.3.peg.1904"/>
<feature type="domain" description="Pseudouridine synthase I TruA alpha/beta" evidence="8">
    <location>
        <begin position="149"/>
        <end position="243"/>
    </location>
</feature>
<dbReference type="Gene3D" id="3.30.70.580">
    <property type="entry name" value="Pseudouridine synthase I, catalytic domain, N-terminal subdomain"/>
    <property type="match status" value="1"/>
</dbReference>
<dbReference type="SUPFAM" id="SSF55120">
    <property type="entry name" value="Pseudouridine synthase"/>
    <property type="match status" value="1"/>
</dbReference>
<accession>A0A0P7CBR4</accession>
<dbReference type="InterPro" id="IPR020097">
    <property type="entry name" value="PsdUridine_synth_TruA_a/b_dom"/>
</dbReference>
<organism evidence="9 10">
    <name type="scientific">Jiulongibacter sediminis</name>
    <dbReference type="NCBI Taxonomy" id="1605367"/>
    <lineage>
        <taxon>Bacteria</taxon>
        <taxon>Pseudomonadati</taxon>
        <taxon>Bacteroidota</taxon>
        <taxon>Cytophagia</taxon>
        <taxon>Cytophagales</taxon>
        <taxon>Leadbetterellaceae</taxon>
        <taxon>Jiulongibacter</taxon>
    </lineage>
</organism>
<evidence type="ECO:0000313" key="9">
    <source>
        <dbReference type="EMBL" id="KPM50131.1"/>
    </source>
</evidence>
<dbReference type="GO" id="GO:0160147">
    <property type="term" value="F:tRNA pseudouridine(38-40) synthase activity"/>
    <property type="evidence" value="ECO:0007669"/>
    <property type="project" value="UniProtKB-EC"/>
</dbReference>
<dbReference type="InterPro" id="IPR020095">
    <property type="entry name" value="PsdUridine_synth_TruA_C"/>
</dbReference>
<evidence type="ECO:0000256" key="1">
    <source>
        <dbReference type="ARBA" id="ARBA00009375"/>
    </source>
</evidence>
<dbReference type="InterPro" id="IPR020094">
    <property type="entry name" value="TruA/RsuA/RluB/E/F_N"/>
</dbReference>
<protein>
    <recommendedName>
        <fullName evidence="4">tRNA pseudouridine synthase A</fullName>
        <ecNumber evidence="4">5.4.99.12</ecNumber>
    </recommendedName>
    <alternativeName>
        <fullName evidence="4">tRNA pseudouridine(38-40) synthase</fullName>
    </alternativeName>
    <alternativeName>
        <fullName evidence="4">tRNA pseudouridylate synthase I</fullName>
    </alternativeName>
    <alternativeName>
        <fullName evidence="4">tRNA-uridine isomerase I</fullName>
    </alternativeName>
</protein>
<keyword evidence="3 4" id="KW-0413">Isomerase</keyword>
<evidence type="ECO:0000259" key="8">
    <source>
        <dbReference type="Pfam" id="PF01416"/>
    </source>
</evidence>
<dbReference type="Proteomes" id="UP000050454">
    <property type="component" value="Unassembled WGS sequence"/>
</dbReference>
<dbReference type="NCBIfam" id="TIGR00071">
    <property type="entry name" value="hisT_truA"/>
    <property type="match status" value="1"/>
</dbReference>
<comment type="caution">
    <text evidence="9">The sequence shown here is derived from an EMBL/GenBank/DDBJ whole genome shotgun (WGS) entry which is preliminary data.</text>
</comment>
<feature type="binding site" evidence="4 6">
    <location>
        <position position="110"/>
    </location>
    <ligand>
        <name>substrate</name>
    </ligand>
</feature>
<comment type="subunit">
    <text evidence="4">Homodimer.</text>
</comment>
<dbReference type="GO" id="GO:0031119">
    <property type="term" value="P:tRNA pseudouridine synthesis"/>
    <property type="evidence" value="ECO:0007669"/>
    <property type="project" value="UniProtKB-UniRule"/>
</dbReference>
<reference evidence="9 10" key="1">
    <citation type="submission" date="2015-07" db="EMBL/GenBank/DDBJ databases">
        <title>The draft genome sequence of Leadbetterella sp. JN14-9.</title>
        <authorList>
            <person name="Liu Y."/>
            <person name="Du J."/>
            <person name="Shao Z."/>
        </authorList>
    </citation>
    <scope>NUCLEOTIDE SEQUENCE [LARGE SCALE GENOMIC DNA]</scope>
    <source>
        <strain evidence="9 10">JN14-9</strain>
    </source>
</reference>
<dbReference type="Pfam" id="PF01416">
    <property type="entry name" value="PseudoU_synth_1"/>
    <property type="match status" value="2"/>
</dbReference>
<dbReference type="HAMAP" id="MF_00171">
    <property type="entry name" value="TruA"/>
    <property type="match status" value="1"/>
</dbReference>
<evidence type="ECO:0000313" key="10">
    <source>
        <dbReference type="Proteomes" id="UP000050454"/>
    </source>
</evidence>
<sequence length="252" mass="29524">MRYFVELSYLGTVYHGWQLQPNAVSIQEKLEDAFSKILRKQIRIHGSSRTDTGVHARQQYAYFDVEDIEMSFKDLVWKLNSFLPEDISINEIIPLTDEAHARFDALNRKYVYRIHLKKDPFLISNSLFFRKPLDVEKMNEAAQILFEYEDFECFSKVKTDVNTFNCTIEEAHWVQNDHQLEFHIKANRFLRGMVRAIVGTLLDIGEGKMDINDLRSIIESKKRTRAGRSIEAIGLTLEEVNYPDNYFNGKKS</sequence>
<evidence type="ECO:0000256" key="3">
    <source>
        <dbReference type="ARBA" id="ARBA00023235"/>
    </source>
</evidence>
<dbReference type="EC" id="5.4.99.12" evidence="4"/>
<evidence type="ECO:0000256" key="2">
    <source>
        <dbReference type="ARBA" id="ARBA00022694"/>
    </source>
</evidence>
<dbReference type="EMBL" id="LGTQ01000005">
    <property type="protein sequence ID" value="KPM50131.1"/>
    <property type="molecule type" value="Genomic_DNA"/>
</dbReference>
<evidence type="ECO:0000256" key="7">
    <source>
        <dbReference type="RuleBase" id="RU003792"/>
    </source>
</evidence>
<comment type="similarity">
    <text evidence="1 4 7">Belongs to the tRNA pseudouridine synthase TruA family.</text>
</comment>
<dbReference type="AlphaFoldDB" id="A0A0P7CBR4"/>
<keyword evidence="10" id="KW-1185">Reference proteome</keyword>
<dbReference type="FunFam" id="3.30.70.580:FF:000001">
    <property type="entry name" value="tRNA pseudouridine synthase A"/>
    <property type="match status" value="1"/>
</dbReference>